<dbReference type="Gene3D" id="3.30.560.10">
    <property type="entry name" value="Glucose Oxidase, domain 3"/>
    <property type="match status" value="1"/>
</dbReference>
<protein>
    <recommendedName>
        <fullName evidence="4">Glucose-methanol-choline oxidoreductase N-terminal domain-containing protein</fullName>
    </recommendedName>
</protein>
<evidence type="ECO:0000259" key="4">
    <source>
        <dbReference type="PROSITE" id="PS00624"/>
    </source>
</evidence>
<dbReference type="InterPro" id="IPR036188">
    <property type="entry name" value="FAD/NAD-bd_sf"/>
</dbReference>
<evidence type="ECO:0000256" key="1">
    <source>
        <dbReference type="ARBA" id="ARBA00010790"/>
    </source>
</evidence>
<dbReference type="InterPro" id="IPR012132">
    <property type="entry name" value="GMC_OxRdtase"/>
</dbReference>
<comment type="caution">
    <text evidence="5">The sequence shown here is derived from an EMBL/GenBank/DDBJ whole genome shotgun (WGS) entry which is preliminary data.</text>
</comment>
<dbReference type="Proteomes" id="UP001305779">
    <property type="component" value="Unassembled WGS sequence"/>
</dbReference>
<dbReference type="EMBL" id="JAXOVC010000002">
    <property type="protein sequence ID" value="KAK4506023.1"/>
    <property type="molecule type" value="Genomic_DNA"/>
</dbReference>
<comment type="similarity">
    <text evidence="1">Belongs to the GMC oxidoreductase family.</text>
</comment>
<name>A0ABR0EY74_ZASCE</name>
<evidence type="ECO:0000313" key="5">
    <source>
        <dbReference type="EMBL" id="KAK4506023.1"/>
    </source>
</evidence>
<feature type="signal peptide" evidence="3">
    <location>
        <begin position="1"/>
        <end position="28"/>
    </location>
</feature>
<keyword evidence="2" id="KW-0325">Glycoprotein</keyword>
<keyword evidence="6" id="KW-1185">Reference proteome</keyword>
<sequence length="640" mass="68313">MRSGSSRPVSLALTILATLDFLATGALGSDFSFNQQTPDGLPLVSSFFGVPGTNATYDYVVVGGGTGGLAIATRLAQANLSVAVVEAGGFYEQDNSNLSVVPGYATYYTGSDANNFQPLIDWGISTTVQAAPINRRLHYARGKTLGGSSARNYFLYQRPTIQSMEQWSSLVGDDSWNFDPLLPYFKKSVDFTPPNATLYTNSSNPQNLSSFTPNGGPVQVSFSRAVDPFGTWARLAFINASMPQIDGLSSGHLLGSAYSGLTIDPNNGQRSSSESSFLQSALNAHQAPIVYKNTLGSKILFNGTTATGISAITAGSFGTPSVNFTLTARKEVILSAGAFESPQLLMLSGIGNCTYLKTFGLPCLSNLPGVGQNMWDHPIFGSAHAVNVNTASAGANNATVARQLIQTYLNTGGGPLSIFGPGYYGWEKLPEPYRSNLSNSSIAALKAFPPDWPEIEWLPVSAYNGYNLNKQTADPRDGNNYATLNAALVAPLSRGTVKLASASPLELPIIDPAWLTHKADKELAVQSFKRQRELWAILVKLGVAHPEEKFPGPSVQTDEEILTWIGESMTTVYHAAGTNKMGTKNDTLAVVDHDAKVFGIQNLRVVDASAFPILPPGHPQSTVYAFAEKIAQQIVDGKDN</sequence>
<dbReference type="PANTHER" id="PTHR11552:SF138">
    <property type="entry name" value="DEHYDROGENASE PKFF-RELATED"/>
    <property type="match status" value="1"/>
</dbReference>
<feature type="domain" description="Glucose-methanol-choline oxidoreductase N-terminal" evidence="4">
    <location>
        <begin position="337"/>
        <end position="351"/>
    </location>
</feature>
<feature type="chain" id="PRO_5045201286" description="Glucose-methanol-choline oxidoreductase N-terminal domain-containing protein" evidence="3">
    <location>
        <begin position="29"/>
        <end position="640"/>
    </location>
</feature>
<dbReference type="Gene3D" id="3.50.50.60">
    <property type="entry name" value="FAD/NAD(P)-binding domain"/>
    <property type="match status" value="1"/>
</dbReference>
<dbReference type="InterPro" id="IPR007867">
    <property type="entry name" value="GMC_OxRtase_C"/>
</dbReference>
<evidence type="ECO:0000313" key="6">
    <source>
        <dbReference type="Proteomes" id="UP001305779"/>
    </source>
</evidence>
<gene>
    <name evidence="5" type="ORF">PRZ48_003988</name>
</gene>
<dbReference type="PROSITE" id="PS00624">
    <property type="entry name" value="GMC_OXRED_2"/>
    <property type="match status" value="1"/>
</dbReference>
<accession>A0ABR0EY74</accession>
<reference evidence="5 6" key="1">
    <citation type="journal article" date="2023" name="G3 (Bethesda)">
        <title>A chromosome-level genome assembly of Zasmidium syzygii isolated from banana leaves.</title>
        <authorList>
            <person name="van Westerhoven A.C."/>
            <person name="Mehrabi R."/>
            <person name="Talebi R."/>
            <person name="Steentjes M.B.F."/>
            <person name="Corcolon B."/>
            <person name="Chong P.A."/>
            <person name="Kema G.H.J."/>
            <person name="Seidl M.F."/>
        </authorList>
    </citation>
    <scope>NUCLEOTIDE SEQUENCE [LARGE SCALE GENOMIC DNA]</scope>
    <source>
        <strain evidence="5 6">P124</strain>
    </source>
</reference>
<evidence type="ECO:0000256" key="3">
    <source>
        <dbReference type="SAM" id="SignalP"/>
    </source>
</evidence>
<evidence type="ECO:0000256" key="2">
    <source>
        <dbReference type="ARBA" id="ARBA00023180"/>
    </source>
</evidence>
<dbReference type="InterPro" id="IPR000172">
    <property type="entry name" value="GMC_OxRdtase_N"/>
</dbReference>
<dbReference type="SUPFAM" id="SSF51905">
    <property type="entry name" value="FAD/NAD(P)-binding domain"/>
    <property type="match status" value="1"/>
</dbReference>
<dbReference type="PIRSF" id="PIRSF000137">
    <property type="entry name" value="Alcohol_oxidase"/>
    <property type="match status" value="1"/>
</dbReference>
<dbReference type="Pfam" id="PF00732">
    <property type="entry name" value="GMC_oxred_N"/>
    <property type="match status" value="1"/>
</dbReference>
<keyword evidence="3" id="KW-0732">Signal</keyword>
<proteinExistence type="inferred from homology"/>
<dbReference type="Pfam" id="PF05199">
    <property type="entry name" value="GMC_oxred_C"/>
    <property type="match status" value="1"/>
</dbReference>
<dbReference type="PANTHER" id="PTHR11552">
    <property type="entry name" value="GLUCOSE-METHANOL-CHOLINE GMC OXIDOREDUCTASE"/>
    <property type="match status" value="1"/>
</dbReference>
<organism evidence="5 6">
    <name type="scientific">Zasmidium cellare</name>
    <name type="common">Wine cellar mold</name>
    <name type="synonym">Racodium cellare</name>
    <dbReference type="NCBI Taxonomy" id="395010"/>
    <lineage>
        <taxon>Eukaryota</taxon>
        <taxon>Fungi</taxon>
        <taxon>Dikarya</taxon>
        <taxon>Ascomycota</taxon>
        <taxon>Pezizomycotina</taxon>
        <taxon>Dothideomycetes</taxon>
        <taxon>Dothideomycetidae</taxon>
        <taxon>Mycosphaerellales</taxon>
        <taxon>Mycosphaerellaceae</taxon>
        <taxon>Zasmidium</taxon>
    </lineage>
</organism>
<dbReference type="SUPFAM" id="SSF54373">
    <property type="entry name" value="FAD-linked reductases, C-terminal domain"/>
    <property type="match status" value="1"/>
</dbReference>